<reference evidence="1" key="1">
    <citation type="journal article" date="2015" name="Nature">
        <title>Complex archaea that bridge the gap between prokaryotes and eukaryotes.</title>
        <authorList>
            <person name="Spang A."/>
            <person name="Saw J.H."/>
            <person name="Jorgensen S.L."/>
            <person name="Zaremba-Niedzwiedzka K."/>
            <person name="Martijn J."/>
            <person name="Lind A.E."/>
            <person name="van Eijk R."/>
            <person name="Schleper C."/>
            <person name="Guy L."/>
            <person name="Ettema T.J."/>
        </authorList>
    </citation>
    <scope>NUCLEOTIDE SEQUENCE</scope>
</reference>
<dbReference type="EMBL" id="LAZR01040053">
    <property type="protein sequence ID" value="KKL15474.1"/>
    <property type="molecule type" value="Genomic_DNA"/>
</dbReference>
<feature type="non-terminal residue" evidence="1">
    <location>
        <position position="1"/>
    </location>
</feature>
<proteinExistence type="predicted"/>
<sequence length="69" mass="7286">GNTVILDSTSKQSGAGGVFIVRFVGADNDQIKVSDQAMIKQFTEAGSSDTRIFCFVVKPKLAGTDSFSP</sequence>
<protein>
    <submittedName>
        <fullName evidence="1">Uncharacterized protein</fullName>
    </submittedName>
</protein>
<comment type="caution">
    <text evidence="1">The sequence shown here is derived from an EMBL/GenBank/DDBJ whole genome shotgun (WGS) entry which is preliminary data.</text>
</comment>
<accession>A0A0F9B0N9</accession>
<dbReference type="AlphaFoldDB" id="A0A0F9B0N9"/>
<gene>
    <name evidence="1" type="ORF">LCGC14_2505230</name>
</gene>
<evidence type="ECO:0000313" key="1">
    <source>
        <dbReference type="EMBL" id="KKL15474.1"/>
    </source>
</evidence>
<organism evidence="1">
    <name type="scientific">marine sediment metagenome</name>
    <dbReference type="NCBI Taxonomy" id="412755"/>
    <lineage>
        <taxon>unclassified sequences</taxon>
        <taxon>metagenomes</taxon>
        <taxon>ecological metagenomes</taxon>
    </lineage>
</organism>
<name>A0A0F9B0N9_9ZZZZ</name>